<proteinExistence type="predicted"/>
<evidence type="ECO:0000313" key="2">
    <source>
        <dbReference type="EMBL" id="BFP49311.1"/>
    </source>
</evidence>
<organism evidence="2">
    <name type="scientific">Kitasatospora sp. CMC57</name>
    <dbReference type="NCBI Taxonomy" id="3231513"/>
    <lineage>
        <taxon>Bacteria</taxon>
        <taxon>Bacillati</taxon>
        <taxon>Actinomycetota</taxon>
        <taxon>Actinomycetes</taxon>
        <taxon>Kitasatosporales</taxon>
        <taxon>Streptomycetaceae</taxon>
        <taxon>Kitasatospora</taxon>
    </lineage>
</organism>
<dbReference type="AlphaFoldDB" id="A0AB33K1I0"/>
<dbReference type="Pfam" id="PF14200">
    <property type="entry name" value="RicinB_lectin_2"/>
    <property type="match status" value="1"/>
</dbReference>
<dbReference type="Gene3D" id="2.80.10.50">
    <property type="match status" value="1"/>
</dbReference>
<sequence length="84" mass="8446">MNLGDVPSQSATAGVLLQQWTCNGQPNQQWALDLTGSYTGRNYVLVGVGSGLTMGVAGSTAQGAAEAQELGGGASANSETWTVS</sequence>
<dbReference type="InterPro" id="IPR035992">
    <property type="entry name" value="Ricin_B-like_lectins"/>
</dbReference>
<accession>A0AB33K1I0</accession>
<name>A0AB33K1I0_9ACTN</name>
<protein>
    <recommendedName>
        <fullName evidence="1">Ricin B lectin domain-containing protein</fullName>
    </recommendedName>
</protein>
<dbReference type="CDD" id="cd00161">
    <property type="entry name" value="beta-trefoil_Ricin-like"/>
    <property type="match status" value="1"/>
</dbReference>
<reference evidence="2" key="1">
    <citation type="submission" date="2024-07" db="EMBL/GenBank/DDBJ databases">
        <title>Complete genome sequences of cellulolytic bacteria, Kitasatospora sp. CMC57 and Streptomyces sp. CMC78, isolated from Japanese agricultural soil.</title>
        <authorList>
            <person name="Hashimoto T."/>
            <person name="Ito M."/>
            <person name="Iwamoto M."/>
            <person name="Fukahori D."/>
            <person name="Shoda T."/>
            <person name="Sakoda M."/>
            <person name="Morohoshi T."/>
            <person name="Mitsuboshi M."/>
            <person name="Nishizawa T."/>
        </authorList>
    </citation>
    <scope>NUCLEOTIDE SEQUENCE</scope>
    <source>
        <strain evidence="2">CMC57</strain>
    </source>
</reference>
<dbReference type="EMBL" id="AP035881">
    <property type="protein sequence ID" value="BFP49311.1"/>
    <property type="molecule type" value="Genomic_DNA"/>
</dbReference>
<dbReference type="PROSITE" id="PS50231">
    <property type="entry name" value="RICIN_B_LECTIN"/>
    <property type="match status" value="1"/>
</dbReference>
<evidence type="ECO:0000259" key="1">
    <source>
        <dbReference type="Pfam" id="PF14200"/>
    </source>
</evidence>
<feature type="domain" description="Ricin B lectin" evidence="1">
    <location>
        <begin position="3"/>
        <end position="65"/>
    </location>
</feature>
<dbReference type="InterPro" id="IPR000772">
    <property type="entry name" value="Ricin_B_lectin"/>
</dbReference>
<gene>
    <name evidence="2" type="ORF">KCMC57_56790</name>
</gene>
<dbReference type="SUPFAM" id="SSF50370">
    <property type="entry name" value="Ricin B-like lectins"/>
    <property type="match status" value="1"/>
</dbReference>